<feature type="compositionally biased region" description="Polar residues" evidence="1">
    <location>
        <begin position="152"/>
        <end position="163"/>
    </location>
</feature>
<feature type="region of interest" description="Disordered" evidence="1">
    <location>
        <begin position="137"/>
        <end position="163"/>
    </location>
</feature>
<dbReference type="AlphaFoldDB" id="A0A149PBC0"/>
<dbReference type="Gene3D" id="2.40.50.100">
    <property type="match status" value="1"/>
</dbReference>
<evidence type="ECO:0008006" key="4">
    <source>
        <dbReference type="Google" id="ProtNLM"/>
    </source>
</evidence>
<proteinExistence type="predicted"/>
<organism evidence="2 3">
    <name type="scientific">Paraburkholderia monticola</name>
    <dbReference type="NCBI Taxonomy" id="1399968"/>
    <lineage>
        <taxon>Bacteria</taxon>
        <taxon>Pseudomonadati</taxon>
        <taxon>Pseudomonadota</taxon>
        <taxon>Betaproteobacteria</taxon>
        <taxon>Burkholderiales</taxon>
        <taxon>Burkholderiaceae</taxon>
        <taxon>Paraburkholderia</taxon>
    </lineage>
</organism>
<dbReference type="RefSeq" id="WP_420915901.1">
    <property type="nucleotide sequence ID" value="NZ_LRBG01000039.1"/>
</dbReference>
<dbReference type="Proteomes" id="UP000075613">
    <property type="component" value="Unassembled WGS sequence"/>
</dbReference>
<evidence type="ECO:0000313" key="3">
    <source>
        <dbReference type="Proteomes" id="UP000075613"/>
    </source>
</evidence>
<dbReference type="SUPFAM" id="SSF51230">
    <property type="entry name" value="Single hybrid motif"/>
    <property type="match status" value="1"/>
</dbReference>
<evidence type="ECO:0000313" key="2">
    <source>
        <dbReference type="EMBL" id="KXU82324.1"/>
    </source>
</evidence>
<keyword evidence="3" id="KW-1185">Reference proteome</keyword>
<sequence>MILADIAIILNRLEATTVTECAIEEGATSVRIKFDRISGPHSRLHTAETTFNNTASVNPETCVVRAPSTGVLRLTHPLSSGRHESPSEVRQGQHLGYLDVDSVLTAIVSPTDGATLTLLSTEGELIGFGQPIAEVHKMHRQSSPSKGEAAPDSSSASSTFCKA</sequence>
<name>A0A149PBC0_9BURK</name>
<dbReference type="InterPro" id="IPR011053">
    <property type="entry name" value="Single_hybrid_motif"/>
</dbReference>
<gene>
    <name evidence="2" type="ORF">CI15_32765</name>
</gene>
<evidence type="ECO:0000256" key="1">
    <source>
        <dbReference type="SAM" id="MobiDB-lite"/>
    </source>
</evidence>
<protein>
    <recommendedName>
        <fullName evidence="4">Lipoyl-binding domain-containing protein</fullName>
    </recommendedName>
</protein>
<comment type="caution">
    <text evidence="2">The sequence shown here is derived from an EMBL/GenBank/DDBJ whole genome shotgun (WGS) entry which is preliminary data.</text>
</comment>
<accession>A0A149PBC0</accession>
<dbReference type="EMBL" id="LRBG01000039">
    <property type="protein sequence ID" value="KXU82324.1"/>
    <property type="molecule type" value="Genomic_DNA"/>
</dbReference>
<dbReference type="STRING" id="1399968.CI15_32765"/>
<reference evidence="2 3" key="1">
    <citation type="journal article" date="2015" name="Int. J. Syst. Evol. Microbiol.">
        <title>Burkholderia monticola sp. nov., isolated from mountain soil.</title>
        <authorList>
            <person name="Baek I."/>
            <person name="Seo B."/>
            <person name="Lee I."/>
            <person name="Yi H."/>
            <person name="Chun J."/>
        </authorList>
    </citation>
    <scope>NUCLEOTIDE SEQUENCE [LARGE SCALE GENOMIC DNA]</scope>
    <source>
        <strain evidence="2 3">JC2948</strain>
    </source>
</reference>